<keyword evidence="4 5" id="KW-0539">Nucleus</keyword>
<dbReference type="GO" id="GO:0005664">
    <property type="term" value="C:nuclear origin of replication recognition complex"/>
    <property type="evidence" value="ECO:0007669"/>
    <property type="project" value="UniProtKB-UniRule"/>
</dbReference>
<dbReference type="EMBL" id="MU167216">
    <property type="protein sequence ID" value="KAG0150914.1"/>
    <property type="molecule type" value="Genomic_DNA"/>
</dbReference>
<reference evidence="9" key="1">
    <citation type="submission" date="2013-11" db="EMBL/GenBank/DDBJ databases">
        <title>Genome sequence of the fusiform rust pathogen reveals effectors for host alternation and coevolution with pine.</title>
        <authorList>
            <consortium name="DOE Joint Genome Institute"/>
            <person name="Smith K."/>
            <person name="Pendleton A."/>
            <person name="Kubisiak T."/>
            <person name="Anderson C."/>
            <person name="Salamov A."/>
            <person name="Aerts A."/>
            <person name="Riley R."/>
            <person name="Clum A."/>
            <person name="Lindquist E."/>
            <person name="Ence D."/>
            <person name="Campbell M."/>
            <person name="Kronenberg Z."/>
            <person name="Feau N."/>
            <person name="Dhillon B."/>
            <person name="Hamelin R."/>
            <person name="Burleigh J."/>
            <person name="Smith J."/>
            <person name="Yandell M."/>
            <person name="Nelson C."/>
            <person name="Grigoriev I."/>
            <person name="Davis J."/>
        </authorList>
    </citation>
    <scope>NUCLEOTIDE SEQUENCE</scope>
    <source>
        <strain evidence="9">G11</strain>
    </source>
</reference>
<dbReference type="Proteomes" id="UP000886653">
    <property type="component" value="Unassembled WGS sequence"/>
</dbReference>
<name>A0A9P6NRZ4_9BASI</name>
<dbReference type="AlphaFoldDB" id="A0A9P6NRZ4"/>
<evidence type="ECO:0000256" key="5">
    <source>
        <dbReference type="RuleBase" id="RU368084"/>
    </source>
</evidence>
<comment type="subunit">
    <text evidence="5">Component of the origin recognition complex (ORC).</text>
</comment>
<protein>
    <recommendedName>
        <fullName evidence="5">Origin recognition complex subunit 2</fullName>
    </recommendedName>
</protein>
<evidence type="ECO:0000256" key="3">
    <source>
        <dbReference type="ARBA" id="ARBA00022705"/>
    </source>
</evidence>
<feature type="domain" description="Origin recognition complex subunit 2 winged-helix" evidence="8">
    <location>
        <begin position="384"/>
        <end position="453"/>
    </location>
</feature>
<dbReference type="GO" id="GO:0006260">
    <property type="term" value="P:DNA replication"/>
    <property type="evidence" value="ECO:0007669"/>
    <property type="project" value="UniProtKB-UniRule"/>
</dbReference>
<dbReference type="PANTHER" id="PTHR14052:SF0">
    <property type="entry name" value="ORIGIN RECOGNITION COMPLEX SUBUNIT 2"/>
    <property type="match status" value="1"/>
</dbReference>
<evidence type="ECO:0000313" key="10">
    <source>
        <dbReference type="Proteomes" id="UP000886653"/>
    </source>
</evidence>
<feature type="compositionally biased region" description="Basic and acidic residues" evidence="6">
    <location>
        <begin position="1"/>
        <end position="16"/>
    </location>
</feature>
<dbReference type="Pfam" id="PF24882">
    <property type="entry name" value="WHD_ORC2"/>
    <property type="match status" value="1"/>
</dbReference>
<sequence length="468" mass="51702">ENETPKRPRPSRRVEFELEDEDEGSEDEDDDEPEGELMAQKDETQGGFLKSNNPQDAYFIAHSKVHPTSANLFSSRPNWEPFTVSSYLDALDDRPQSELADLKRICDSQCKRWPQWRAELQQGFSLLFHGVGSKRVTLNEFLEQELVKGAGWEGLVVNGFQAGSSLADVLGGLEGIVNEEAGTGGDQDPVSGRMNNFEVLEARARRLCGLLPLLSTPVCVLIHNLDGRGFRNVRAQAIISMIAAQPTIHLVATIDHVNAPLLFPSSLASARSDSCGNNFLYHHLPTYLPYTFEAILDGTLSTLLPTTIFPSTVTGTNASRTDVRQSGPTTSKAIIHVLSSLTSKAKSLFRLLAHHQLEAYESFSTTQATTLDNHLKKGTLPEETPAIAMASRALFELARTEFVASVESQMEALLVEFRDHGIITGRSEPPEGRQRDEFNGIAEDDEEWLWIGIGKVELGEVLENMDEI</sequence>
<dbReference type="Pfam" id="PF04084">
    <property type="entry name" value="RecA-like_ORC2"/>
    <property type="match status" value="1"/>
</dbReference>
<feature type="non-terminal residue" evidence="9">
    <location>
        <position position="468"/>
    </location>
</feature>
<dbReference type="InterPro" id="IPR056773">
    <property type="entry name" value="WHD_ORC2"/>
</dbReference>
<keyword evidence="10" id="KW-1185">Reference proteome</keyword>
<evidence type="ECO:0000256" key="1">
    <source>
        <dbReference type="ARBA" id="ARBA00004123"/>
    </source>
</evidence>
<feature type="compositionally biased region" description="Acidic residues" evidence="6">
    <location>
        <begin position="17"/>
        <end position="35"/>
    </location>
</feature>
<proteinExistence type="inferred from homology"/>
<evidence type="ECO:0000256" key="4">
    <source>
        <dbReference type="ARBA" id="ARBA00023242"/>
    </source>
</evidence>
<gene>
    <name evidence="9" type="ORF">CROQUDRAFT_17231</name>
</gene>
<evidence type="ECO:0000256" key="2">
    <source>
        <dbReference type="ARBA" id="ARBA00007421"/>
    </source>
</evidence>
<feature type="non-terminal residue" evidence="9">
    <location>
        <position position="1"/>
    </location>
</feature>
<accession>A0A9P6NRZ4</accession>
<evidence type="ECO:0000259" key="7">
    <source>
        <dbReference type="Pfam" id="PF04084"/>
    </source>
</evidence>
<evidence type="ECO:0000259" key="8">
    <source>
        <dbReference type="Pfam" id="PF24882"/>
    </source>
</evidence>
<comment type="function">
    <text evidence="5">Component of the origin recognition complex (ORC) that binds origins of replication. DNA-binding is ATP-dependent. ORC is required to assemble the pre-replication complex necessary to initiate DNA replication.</text>
</comment>
<dbReference type="PANTHER" id="PTHR14052">
    <property type="entry name" value="ORIGIN RECOGNITION COMPLEX SUBUNIT 2"/>
    <property type="match status" value="1"/>
</dbReference>
<dbReference type="InterPro" id="IPR056772">
    <property type="entry name" value="RecA-like_ORC2"/>
</dbReference>
<organism evidence="9 10">
    <name type="scientific">Cronartium quercuum f. sp. fusiforme G11</name>
    <dbReference type="NCBI Taxonomy" id="708437"/>
    <lineage>
        <taxon>Eukaryota</taxon>
        <taxon>Fungi</taxon>
        <taxon>Dikarya</taxon>
        <taxon>Basidiomycota</taxon>
        <taxon>Pucciniomycotina</taxon>
        <taxon>Pucciniomycetes</taxon>
        <taxon>Pucciniales</taxon>
        <taxon>Coleosporiaceae</taxon>
        <taxon>Cronartium</taxon>
    </lineage>
</organism>
<keyword evidence="3 5" id="KW-0235">DNA replication</keyword>
<comment type="similarity">
    <text evidence="2 5">Belongs to the ORC2 family.</text>
</comment>
<dbReference type="GO" id="GO:0003688">
    <property type="term" value="F:DNA replication origin binding"/>
    <property type="evidence" value="ECO:0007669"/>
    <property type="project" value="UniProtKB-UniRule"/>
</dbReference>
<evidence type="ECO:0000313" key="9">
    <source>
        <dbReference type="EMBL" id="KAG0150914.1"/>
    </source>
</evidence>
<feature type="domain" description="Origin recognition complex subunit 2 RecA-like" evidence="7">
    <location>
        <begin position="104"/>
        <end position="283"/>
    </location>
</feature>
<dbReference type="OrthoDB" id="346673at2759"/>
<dbReference type="InterPro" id="IPR007220">
    <property type="entry name" value="ORC2"/>
</dbReference>
<comment type="caution">
    <text evidence="9">The sequence shown here is derived from an EMBL/GenBank/DDBJ whole genome shotgun (WGS) entry which is preliminary data.</text>
</comment>
<comment type="subcellular location">
    <subcellularLocation>
        <location evidence="1 5">Nucleus</location>
    </subcellularLocation>
</comment>
<feature type="region of interest" description="Disordered" evidence="6">
    <location>
        <begin position="1"/>
        <end position="53"/>
    </location>
</feature>
<evidence type="ECO:0000256" key="6">
    <source>
        <dbReference type="SAM" id="MobiDB-lite"/>
    </source>
</evidence>